<dbReference type="GO" id="GO:0046872">
    <property type="term" value="F:metal ion binding"/>
    <property type="evidence" value="ECO:0007669"/>
    <property type="project" value="UniProtKB-KW"/>
</dbReference>
<dbReference type="InterPro" id="IPR009056">
    <property type="entry name" value="Cyt_c-like_dom"/>
</dbReference>
<dbReference type="InterPro" id="IPR003468">
    <property type="entry name" value="Cyt_c_oxidase_monohaem-su/FixO"/>
</dbReference>
<evidence type="ECO:0000256" key="4">
    <source>
        <dbReference type="PROSITE-ProRule" id="PRU00433"/>
    </source>
</evidence>
<dbReference type="EMBL" id="JACHHN010000002">
    <property type="protein sequence ID" value="MBB5190418.1"/>
    <property type="molecule type" value="Genomic_DNA"/>
</dbReference>
<dbReference type="Gene3D" id="1.10.760.10">
    <property type="entry name" value="Cytochrome c-like domain"/>
    <property type="match status" value="1"/>
</dbReference>
<reference evidence="7 8" key="1">
    <citation type="submission" date="2020-08" db="EMBL/GenBank/DDBJ databases">
        <title>Genomic Encyclopedia of Type Strains, Phase IV (KMG-IV): sequencing the most valuable type-strain genomes for metagenomic binning, comparative biology and taxonomic classification.</title>
        <authorList>
            <person name="Goeker M."/>
        </authorList>
    </citation>
    <scope>NUCLEOTIDE SEQUENCE [LARGE SCALE GENOMIC DNA]</scope>
    <source>
        <strain evidence="7 8">DSM 18233</strain>
    </source>
</reference>
<evidence type="ECO:0000259" key="6">
    <source>
        <dbReference type="PROSITE" id="PS51007"/>
    </source>
</evidence>
<keyword evidence="8" id="KW-1185">Reference proteome</keyword>
<dbReference type="PROSITE" id="PS51007">
    <property type="entry name" value="CYTC"/>
    <property type="match status" value="1"/>
</dbReference>
<dbReference type="Pfam" id="PF02433">
    <property type="entry name" value="FixO"/>
    <property type="match status" value="1"/>
</dbReference>
<keyword evidence="5" id="KW-0812">Transmembrane</keyword>
<protein>
    <submittedName>
        <fullName evidence="7">Cytochrome c oxidase cbb3-type subunit 2</fullName>
    </submittedName>
</protein>
<proteinExistence type="predicted"/>
<dbReference type="RefSeq" id="WP_246428594.1">
    <property type="nucleotide sequence ID" value="NZ_JACHHN010000002.1"/>
</dbReference>
<evidence type="ECO:0000313" key="8">
    <source>
        <dbReference type="Proteomes" id="UP000543030"/>
    </source>
</evidence>
<accession>A0A840RD03</accession>
<organism evidence="7 8">
    <name type="scientific">Silvimonas terrae</name>
    <dbReference type="NCBI Taxonomy" id="300266"/>
    <lineage>
        <taxon>Bacteria</taxon>
        <taxon>Pseudomonadati</taxon>
        <taxon>Pseudomonadota</taxon>
        <taxon>Betaproteobacteria</taxon>
        <taxon>Neisseriales</taxon>
        <taxon>Chitinibacteraceae</taxon>
        <taxon>Silvimonas</taxon>
    </lineage>
</organism>
<comment type="caution">
    <text evidence="7">The sequence shown here is derived from an EMBL/GenBank/DDBJ whole genome shotgun (WGS) entry which is preliminary data.</text>
</comment>
<evidence type="ECO:0000256" key="3">
    <source>
        <dbReference type="ARBA" id="ARBA00023004"/>
    </source>
</evidence>
<gene>
    <name evidence="7" type="ORF">HNQ50_001140</name>
</gene>
<dbReference type="Proteomes" id="UP000543030">
    <property type="component" value="Unassembled WGS sequence"/>
</dbReference>
<keyword evidence="2 4" id="KW-0479">Metal-binding</keyword>
<keyword evidence="1 4" id="KW-0349">Heme</keyword>
<sequence length="213" mass="23415">MNLMNSEGLLVGASFMMGLTITVLIVIPYTEVSDLRPPDKLKPYSEQAQRGREIYLQNECMACHSQQPRSLSQAPDLQRGWGRAPTAADYYYDRPVLLGTMRTGPDLFNIAARQPSVDWHLGHLYQPRAYVKDSIMPSYRFLFVIKSKAAPGDKVVQLPPAWRPASGVVVATPKALDLVAYLLSLDHTYPIDNAPVLPPAASAPAVAGQGVLR</sequence>
<dbReference type="SUPFAM" id="SSF46626">
    <property type="entry name" value="Cytochrome c"/>
    <property type="match status" value="2"/>
</dbReference>
<dbReference type="AlphaFoldDB" id="A0A840RD03"/>
<feature type="transmembrane region" description="Helical" evidence="5">
    <location>
        <begin position="9"/>
        <end position="29"/>
    </location>
</feature>
<evidence type="ECO:0000256" key="2">
    <source>
        <dbReference type="ARBA" id="ARBA00022723"/>
    </source>
</evidence>
<evidence type="ECO:0000256" key="5">
    <source>
        <dbReference type="SAM" id="Phobius"/>
    </source>
</evidence>
<keyword evidence="5" id="KW-1133">Transmembrane helix</keyword>
<evidence type="ECO:0000313" key="7">
    <source>
        <dbReference type="EMBL" id="MBB5190418.1"/>
    </source>
</evidence>
<dbReference type="GO" id="GO:0020037">
    <property type="term" value="F:heme binding"/>
    <property type="evidence" value="ECO:0007669"/>
    <property type="project" value="InterPro"/>
</dbReference>
<keyword evidence="3 4" id="KW-0408">Iron</keyword>
<dbReference type="GO" id="GO:0009055">
    <property type="term" value="F:electron transfer activity"/>
    <property type="evidence" value="ECO:0007669"/>
    <property type="project" value="InterPro"/>
</dbReference>
<dbReference type="InterPro" id="IPR036909">
    <property type="entry name" value="Cyt_c-like_dom_sf"/>
</dbReference>
<name>A0A840RD03_9NEIS</name>
<keyword evidence="5" id="KW-0472">Membrane</keyword>
<evidence type="ECO:0000256" key="1">
    <source>
        <dbReference type="ARBA" id="ARBA00022617"/>
    </source>
</evidence>
<feature type="domain" description="Cytochrome c" evidence="6">
    <location>
        <begin position="46"/>
        <end position="186"/>
    </location>
</feature>